<keyword evidence="1" id="KW-0472">Membrane</keyword>
<gene>
    <name evidence="3" type="ORF">LX15_003265</name>
</gene>
<sequence>MDSITRVPRAQASGTVVLVAGLLVIVGSVVGLLLTGHTGVRYSADHGDTVPMWVRWAPALVGLALVRLVPAGRDQAAPHTPEEPRAARALRAEALTLLASAVLFAVALRLAGGGEPAHTLLKLPLLLGVPAVLFWISRRRGTPSTFLRSAAPPGRRWAPWVAVAGWFGVNYLSPLSMPLPTDAPVAEPAALALTLLVGFVVNGVVEEVFYRRWLQTRWEALLGRWPAIVLASLVWAAWHVGIQGGGPLPLDLASVLVSQGVQGLFLGYLWSRYRRMWPILVVHGVVNAAPLVAPLL</sequence>
<dbReference type="Pfam" id="PF02517">
    <property type="entry name" value="Rce1-like"/>
    <property type="match status" value="1"/>
</dbReference>
<dbReference type="EMBL" id="JAMTCP010000017">
    <property type="protein sequence ID" value="MCP2259560.1"/>
    <property type="molecule type" value="Genomic_DNA"/>
</dbReference>
<keyword evidence="1" id="KW-1133">Transmembrane helix</keyword>
<feature type="transmembrane region" description="Helical" evidence="1">
    <location>
        <begin position="117"/>
        <end position="136"/>
    </location>
</feature>
<keyword evidence="3" id="KW-0378">Hydrolase</keyword>
<keyword evidence="4" id="KW-1185">Reference proteome</keyword>
<dbReference type="RefSeq" id="WP_253670445.1">
    <property type="nucleotide sequence ID" value="NZ_JAMTCP010000017.1"/>
</dbReference>
<comment type="caution">
    <text evidence="3">The sequence shown here is derived from an EMBL/GenBank/DDBJ whole genome shotgun (WGS) entry which is preliminary data.</text>
</comment>
<dbReference type="InterPro" id="IPR003675">
    <property type="entry name" value="Rce1/LyrA-like_dom"/>
</dbReference>
<proteinExistence type="predicted"/>
<feature type="transmembrane region" description="Helical" evidence="1">
    <location>
        <begin position="221"/>
        <end position="240"/>
    </location>
</feature>
<feature type="transmembrane region" description="Helical" evidence="1">
    <location>
        <begin position="157"/>
        <end position="177"/>
    </location>
</feature>
<name>A0ABT1HVK4_STRSD</name>
<feature type="domain" description="CAAX prenyl protease 2/Lysostaphin resistance protein A-like" evidence="2">
    <location>
        <begin position="190"/>
        <end position="288"/>
    </location>
</feature>
<evidence type="ECO:0000256" key="1">
    <source>
        <dbReference type="SAM" id="Phobius"/>
    </source>
</evidence>
<feature type="transmembrane region" description="Helical" evidence="1">
    <location>
        <begin position="189"/>
        <end position="209"/>
    </location>
</feature>
<evidence type="ECO:0000313" key="3">
    <source>
        <dbReference type="EMBL" id="MCP2259560.1"/>
    </source>
</evidence>
<keyword evidence="1" id="KW-0812">Transmembrane</keyword>
<keyword evidence="3" id="KW-0645">Protease</keyword>
<evidence type="ECO:0000313" key="4">
    <source>
        <dbReference type="Proteomes" id="UP001205311"/>
    </source>
</evidence>
<dbReference type="GO" id="GO:0006508">
    <property type="term" value="P:proteolysis"/>
    <property type="evidence" value="ECO:0007669"/>
    <property type="project" value="UniProtKB-KW"/>
</dbReference>
<accession>A0ABT1HVK4</accession>
<feature type="transmembrane region" description="Helical" evidence="1">
    <location>
        <begin position="53"/>
        <end position="69"/>
    </location>
</feature>
<organism evidence="3 4">
    <name type="scientific">Streptoalloteichus tenebrarius (strain ATCC 17920 / DSM 40477 / JCM 4838 / CBS 697.72 / NBRC 16177 / NCIMB 11028 / NRRL B-12390 / A12253. 1 / ISP 5477)</name>
    <name type="common">Streptomyces tenebrarius</name>
    <dbReference type="NCBI Taxonomy" id="1933"/>
    <lineage>
        <taxon>Bacteria</taxon>
        <taxon>Bacillati</taxon>
        <taxon>Actinomycetota</taxon>
        <taxon>Actinomycetes</taxon>
        <taxon>Pseudonocardiales</taxon>
        <taxon>Pseudonocardiaceae</taxon>
        <taxon>Streptoalloteichus</taxon>
    </lineage>
</organism>
<reference evidence="3 4" key="1">
    <citation type="submission" date="2022-06" db="EMBL/GenBank/DDBJ databases">
        <title>Genomic Encyclopedia of Archaeal and Bacterial Type Strains, Phase II (KMG-II): from individual species to whole genera.</title>
        <authorList>
            <person name="Goeker M."/>
        </authorList>
    </citation>
    <scope>NUCLEOTIDE SEQUENCE [LARGE SCALE GENOMIC DNA]</scope>
    <source>
        <strain evidence="3 4">DSM 40477</strain>
    </source>
</reference>
<feature type="transmembrane region" description="Helical" evidence="1">
    <location>
        <begin position="12"/>
        <end position="33"/>
    </location>
</feature>
<feature type="transmembrane region" description="Helical" evidence="1">
    <location>
        <begin position="252"/>
        <end position="270"/>
    </location>
</feature>
<protein>
    <submittedName>
        <fullName evidence="3">Membrane protease YdiL, CAAX protease family</fullName>
    </submittedName>
</protein>
<dbReference type="Proteomes" id="UP001205311">
    <property type="component" value="Unassembled WGS sequence"/>
</dbReference>
<feature type="transmembrane region" description="Helical" evidence="1">
    <location>
        <begin position="90"/>
        <end position="111"/>
    </location>
</feature>
<evidence type="ECO:0000259" key="2">
    <source>
        <dbReference type="Pfam" id="PF02517"/>
    </source>
</evidence>
<dbReference type="GO" id="GO:0008233">
    <property type="term" value="F:peptidase activity"/>
    <property type="evidence" value="ECO:0007669"/>
    <property type="project" value="UniProtKB-KW"/>
</dbReference>